<feature type="coiled-coil region" evidence="1">
    <location>
        <begin position="154"/>
        <end position="224"/>
    </location>
</feature>
<reference evidence="3 4" key="1">
    <citation type="submission" date="2018-08" db="EMBL/GenBank/DDBJ databases">
        <title>Mucilaginibacter sp. MYSH2.</title>
        <authorList>
            <person name="Seo T."/>
        </authorList>
    </citation>
    <scope>NUCLEOTIDE SEQUENCE [LARGE SCALE GENOMIC DNA]</scope>
    <source>
        <strain evidence="3 4">MYSH2</strain>
    </source>
</reference>
<dbReference type="InterPro" id="IPR025519">
    <property type="entry name" value="DUF4407"/>
</dbReference>
<protein>
    <submittedName>
        <fullName evidence="3">DUF4407 domain-containing protein</fullName>
    </submittedName>
</protein>
<keyword evidence="2" id="KW-1133">Transmembrane helix</keyword>
<keyword evidence="2" id="KW-0472">Membrane</keyword>
<sequence>MKKVTRFFWFCSGAHVDTLRKYPIEHNKYVGIGATIFFTAVFAALSGGYAMYFVFSGSTFAVGFAILFGLLWGTAIFNMDRYIVASINKEGSTNQQILQATPRILLAIMIGLVISRPLELKIFDKEIREKLKTAYLKGQHTKIDSLQRTYNQKYAQELGKEKDLKKEKDSLERDINRSRYELNQEVFGDKTNQTSGIMGYGTYAKRKEEVLKEKQDRLKSVTDNLGQNEDYLSRRKEFEGVNSTRLFNDKQLDSLANIAGFADRNWALGQLSYNVDGSRDLDTYMAMSFIGYLFILFECLPVFVKLMSPKGPYDTAIAKISEANIHAAERDKERDITVTDNTYDHNLDVDIGRRKQIITNQSEFDLSRHSYD</sequence>
<evidence type="ECO:0000313" key="4">
    <source>
        <dbReference type="Proteomes" id="UP000264217"/>
    </source>
</evidence>
<organism evidence="3 4">
    <name type="scientific">Mucilaginibacter conchicola</name>
    <dbReference type="NCBI Taxonomy" id="2303333"/>
    <lineage>
        <taxon>Bacteria</taxon>
        <taxon>Pseudomonadati</taxon>
        <taxon>Bacteroidota</taxon>
        <taxon>Sphingobacteriia</taxon>
        <taxon>Sphingobacteriales</taxon>
        <taxon>Sphingobacteriaceae</taxon>
        <taxon>Mucilaginibacter</taxon>
    </lineage>
</organism>
<comment type="caution">
    <text evidence="3">The sequence shown here is derived from an EMBL/GenBank/DDBJ whole genome shotgun (WGS) entry which is preliminary data.</text>
</comment>
<dbReference type="OrthoDB" id="594406at2"/>
<dbReference type="EMBL" id="QWDC01000002">
    <property type="protein sequence ID" value="RFZ92993.1"/>
    <property type="molecule type" value="Genomic_DNA"/>
</dbReference>
<evidence type="ECO:0000313" key="3">
    <source>
        <dbReference type="EMBL" id="RFZ92993.1"/>
    </source>
</evidence>
<name>A0A372NUP9_9SPHI</name>
<accession>A0A372NUP9</accession>
<dbReference type="AlphaFoldDB" id="A0A372NUP9"/>
<feature type="transmembrane region" description="Helical" evidence="2">
    <location>
        <begin position="60"/>
        <end position="79"/>
    </location>
</feature>
<dbReference type="RefSeq" id="WP_117392702.1">
    <property type="nucleotide sequence ID" value="NZ_QWDC01000002.1"/>
</dbReference>
<dbReference type="Pfam" id="PF14362">
    <property type="entry name" value="DUF4407"/>
    <property type="match status" value="1"/>
</dbReference>
<keyword evidence="4" id="KW-1185">Reference proteome</keyword>
<evidence type="ECO:0000256" key="1">
    <source>
        <dbReference type="SAM" id="Coils"/>
    </source>
</evidence>
<dbReference type="Proteomes" id="UP000264217">
    <property type="component" value="Unassembled WGS sequence"/>
</dbReference>
<evidence type="ECO:0000256" key="2">
    <source>
        <dbReference type="SAM" id="Phobius"/>
    </source>
</evidence>
<feature type="transmembrane region" description="Helical" evidence="2">
    <location>
        <begin position="284"/>
        <end position="304"/>
    </location>
</feature>
<keyword evidence="1" id="KW-0175">Coiled coil</keyword>
<proteinExistence type="predicted"/>
<keyword evidence="2" id="KW-0812">Transmembrane</keyword>
<feature type="transmembrane region" description="Helical" evidence="2">
    <location>
        <begin position="29"/>
        <end position="54"/>
    </location>
</feature>
<gene>
    <name evidence="3" type="ORF">D0C36_16540</name>
</gene>